<dbReference type="AlphaFoldDB" id="A0A501XHJ5"/>
<dbReference type="Pfam" id="PF10074">
    <property type="entry name" value="RovC_DNA-bd"/>
    <property type="match status" value="1"/>
</dbReference>
<dbReference type="InterPro" id="IPR018754">
    <property type="entry name" value="RovC-like_DNA-bd"/>
</dbReference>
<organism evidence="2 3">
    <name type="scientific">Sandaracinobacter neustonicus</name>
    <dbReference type="NCBI Taxonomy" id="1715348"/>
    <lineage>
        <taxon>Bacteria</taxon>
        <taxon>Pseudomonadati</taxon>
        <taxon>Pseudomonadota</taxon>
        <taxon>Alphaproteobacteria</taxon>
        <taxon>Sphingomonadales</taxon>
        <taxon>Sphingosinicellaceae</taxon>
        <taxon>Sandaracinobacter</taxon>
    </lineage>
</organism>
<dbReference type="OrthoDB" id="9800831at2"/>
<keyword evidence="3" id="KW-1185">Reference proteome</keyword>
<name>A0A501XHJ5_9SPHN</name>
<dbReference type="RefSeq" id="WP_140928776.1">
    <property type="nucleotide sequence ID" value="NZ_VFSU01000029.1"/>
</dbReference>
<comment type="caution">
    <text evidence="2">The sequence shown here is derived from an EMBL/GenBank/DDBJ whole genome shotgun (WGS) entry which is preliminary data.</text>
</comment>
<dbReference type="EMBL" id="VFSU01000029">
    <property type="protein sequence ID" value="TPE59767.1"/>
    <property type="molecule type" value="Genomic_DNA"/>
</dbReference>
<feature type="domain" description="T6SS Transcription factor RovC-like DNA binding" evidence="1">
    <location>
        <begin position="69"/>
        <end position="160"/>
    </location>
</feature>
<sequence length="161" mass="18105">MPEDADGIDLLRLPCAAVLRGARDGREELLLFDGGRCVRIEVTAGTLLAGPVRLLYTLAGFSELEPKLLTLRRLLALRRLGRLPATLYPPERRARRWAMAFQAYDGARAGATHREIAIALFGAKRVETDWAAGEDMRMRVHRLIRTAERLVEGGYLRLLRE</sequence>
<evidence type="ECO:0000313" key="3">
    <source>
        <dbReference type="Proteomes" id="UP000319897"/>
    </source>
</evidence>
<protein>
    <submittedName>
        <fullName evidence="2">DUF2285 domain-containing protein</fullName>
    </submittedName>
</protein>
<accession>A0A501XHJ5</accession>
<evidence type="ECO:0000313" key="2">
    <source>
        <dbReference type="EMBL" id="TPE59767.1"/>
    </source>
</evidence>
<dbReference type="Proteomes" id="UP000319897">
    <property type="component" value="Unassembled WGS sequence"/>
</dbReference>
<evidence type="ECO:0000259" key="1">
    <source>
        <dbReference type="Pfam" id="PF10074"/>
    </source>
</evidence>
<reference evidence="2 3" key="1">
    <citation type="submission" date="2019-06" db="EMBL/GenBank/DDBJ databases">
        <authorList>
            <person name="Lee I."/>
            <person name="Jang G.I."/>
            <person name="Hwang C.Y."/>
        </authorList>
    </citation>
    <scope>NUCLEOTIDE SEQUENCE [LARGE SCALE GENOMIC DNA]</scope>
    <source>
        <strain evidence="2 3">PAMC 28131</strain>
    </source>
</reference>
<gene>
    <name evidence="2" type="ORF">FJQ54_12580</name>
</gene>
<proteinExistence type="predicted"/>